<dbReference type="GO" id="GO:0046872">
    <property type="term" value="F:metal ion binding"/>
    <property type="evidence" value="ECO:0007669"/>
    <property type="project" value="UniProtKB-KW"/>
</dbReference>
<dbReference type="EC" id="3.5.-.-" evidence="5"/>
<dbReference type="InterPro" id="IPR002933">
    <property type="entry name" value="Peptidase_M20"/>
</dbReference>
<dbReference type="Gene3D" id="3.30.70.360">
    <property type="match status" value="1"/>
</dbReference>
<keyword evidence="2 5" id="KW-0378">Hydrolase</keyword>
<keyword evidence="6" id="KW-1185">Reference proteome</keyword>
<feature type="binding site" evidence="3">
    <location>
        <position position="98"/>
    </location>
    <ligand>
        <name>Zn(2+)</name>
        <dbReference type="ChEBI" id="CHEBI:29105"/>
        <label>2</label>
    </ligand>
</feature>
<comment type="caution">
    <text evidence="5">The sequence shown here is derived from an EMBL/GenBank/DDBJ whole genome shotgun (WGS) entry which is preliminary data.</text>
</comment>
<dbReference type="PANTHER" id="PTHR32494">
    <property type="entry name" value="ALLANTOATE DEIMINASE-RELATED"/>
    <property type="match status" value="1"/>
</dbReference>
<feature type="binding site" evidence="3">
    <location>
        <position position="98"/>
    </location>
    <ligand>
        <name>Zn(2+)</name>
        <dbReference type="ChEBI" id="CHEBI:29105"/>
        <label>1</label>
    </ligand>
</feature>
<name>A0A6L7G5J2_9RHOB</name>
<dbReference type="NCBIfam" id="NF006769">
    <property type="entry name" value="PRK09290.1-3"/>
    <property type="match status" value="1"/>
</dbReference>
<comment type="similarity">
    <text evidence="1">Belongs to the peptidase M20 family.</text>
</comment>
<feature type="domain" description="Peptidase M20 dimerisation" evidence="4">
    <location>
        <begin position="215"/>
        <end position="315"/>
    </location>
</feature>
<evidence type="ECO:0000256" key="2">
    <source>
        <dbReference type="ARBA" id="ARBA00022801"/>
    </source>
</evidence>
<dbReference type="Proteomes" id="UP000477911">
    <property type="component" value="Unassembled WGS sequence"/>
</dbReference>
<feature type="binding site" evidence="3">
    <location>
        <position position="133"/>
    </location>
    <ligand>
        <name>Zn(2+)</name>
        <dbReference type="ChEBI" id="CHEBI:29105"/>
        <label>2</label>
    </ligand>
</feature>
<dbReference type="SUPFAM" id="SSF53187">
    <property type="entry name" value="Zn-dependent exopeptidases"/>
    <property type="match status" value="1"/>
</dbReference>
<keyword evidence="3" id="KW-0862">Zinc</keyword>
<dbReference type="EMBL" id="WUMU01000017">
    <property type="protein sequence ID" value="MXN19301.1"/>
    <property type="molecule type" value="Genomic_DNA"/>
</dbReference>
<protein>
    <submittedName>
        <fullName evidence="5">Hydantoinase/carbamoylase family amidase</fullName>
        <ecNumber evidence="5">3.5.-.-</ecNumber>
    </submittedName>
</protein>
<dbReference type="InterPro" id="IPR011650">
    <property type="entry name" value="Peptidase_M20_dimer"/>
</dbReference>
<dbReference type="NCBIfam" id="TIGR01879">
    <property type="entry name" value="hydantase"/>
    <property type="match status" value="1"/>
</dbReference>
<comment type="cofactor">
    <cofactor evidence="3">
        <name>Zn(2+)</name>
        <dbReference type="ChEBI" id="CHEBI:29105"/>
    </cofactor>
    <text evidence="3">Binds 2 Zn(2+) ions per subunit.</text>
</comment>
<evidence type="ECO:0000259" key="4">
    <source>
        <dbReference type="Pfam" id="PF07687"/>
    </source>
</evidence>
<dbReference type="InterPro" id="IPR010158">
    <property type="entry name" value="Amidase_Cbmase"/>
</dbReference>
<feature type="binding site" evidence="3">
    <location>
        <position position="386"/>
    </location>
    <ligand>
        <name>Zn(2+)</name>
        <dbReference type="ChEBI" id="CHEBI:29105"/>
        <label>2</label>
    </ligand>
</feature>
<sequence length="416" mass="45061">MPAPGENMRINGERLWESLMEMAKVGPGVAGGNNRQTLTDADAEGRRLFQSWCEAAGCTMGVDKMGTMFMTRPGTDPEALPVYMGSHLDTQPTGGKYDGVLGVLAALEVVRTMNDLEIKTKHPIVITNWANEEGARFAPAMLASGVFAGVHSLDYAYGRTDLEGDSYGAELERIGWKGEEEVGDRKMHAYFEYHIEQGPILEAAEKKIGVVTHCQGLWWLEFTLTGKEAHTGSTPMPMRVNAGLAMSRIFEMVQEVAMANQPDAVAGVGQVKFTPNSRNVLPGKVVFTVDLRTPSQTKLDTMRAEIERRADEICAEIGVGCSVEAVGHFDPVTFTPELVERVRKAADTLGYSHMDIISGAGHDACWAAKVAPTTMIFCPCVDGLSHNEAEEISSDWAAGGADVLLHAVLETAEIVE</sequence>
<dbReference type="PANTHER" id="PTHR32494:SF5">
    <property type="entry name" value="ALLANTOATE AMIDOHYDROLASE"/>
    <property type="match status" value="1"/>
</dbReference>
<dbReference type="GO" id="GO:0016813">
    <property type="term" value="F:hydrolase activity, acting on carbon-nitrogen (but not peptide) bonds, in linear amidines"/>
    <property type="evidence" value="ECO:0007669"/>
    <property type="project" value="InterPro"/>
</dbReference>
<evidence type="ECO:0000256" key="1">
    <source>
        <dbReference type="ARBA" id="ARBA00006153"/>
    </source>
</evidence>
<dbReference type="PIRSF" id="PIRSF001235">
    <property type="entry name" value="Amidase_carbamoylase"/>
    <property type="match status" value="1"/>
</dbReference>
<proteinExistence type="inferred from homology"/>
<feature type="binding site" evidence="3">
    <location>
        <position position="87"/>
    </location>
    <ligand>
        <name>Zn(2+)</name>
        <dbReference type="ChEBI" id="CHEBI:29105"/>
        <label>1</label>
    </ligand>
</feature>
<evidence type="ECO:0000256" key="3">
    <source>
        <dbReference type="PIRSR" id="PIRSR001235-1"/>
    </source>
</evidence>
<evidence type="ECO:0000313" key="6">
    <source>
        <dbReference type="Proteomes" id="UP000477911"/>
    </source>
</evidence>
<gene>
    <name evidence="5" type="ORF">GR170_15805</name>
</gene>
<dbReference type="Gene3D" id="3.40.630.10">
    <property type="entry name" value="Zn peptidases"/>
    <property type="match status" value="1"/>
</dbReference>
<organism evidence="5 6">
    <name type="scientific">Pseudooceanicola albus</name>
    <dbReference type="NCBI Taxonomy" id="2692189"/>
    <lineage>
        <taxon>Bacteria</taxon>
        <taxon>Pseudomonadati</taxon>
        <taxon>Pseudomonadota</taxon>
        <taxon>Alphaproteobacteria</taxon>
        <taxon>Rhodobacterales</taxon>
        <taxon>Paracoccaceae</taxon>
        <taxon>Pseudooceanicola</taxon>
    </lineage>
</organism>
<keyword evidence="3" id="KW-0479">Metal-binding</keyword>
<evidence type="ECO:0000313" key="5">
    <source>
        <dbReference type="EMBL" id="MXN19301.1"/>
    </source>
</evidence>
<dbReference type="AlphaFoldDB" id="A0A6L7G5J2"/>
<dbReference type="CDD" id="cd03884">
    <property type="entry name" value="M20_bAS"/>
    <property type="match status" value="1"/>
</dbReference>
<reference evidence="5 6" key="1">
    <citation type="submission" date="2019-12" db="EMBL/GenBank/DDBJ databases">
        <authorList>
            <person name="Li M."/>
        </authorList>
    </citation>
    <scope>NUCLEOTIDE SEQUENCE [LARGE SCALE GENOMIC DNA]</scope>
    <source>
        <strain evidence="5 6">GBMRC 2024</strain>
    </source>
</reference>
<accession>A0A6L7G5J2</accession>
<dbReference type="SUPFAM" id="SSF55031">
    <property type="entry name" value="Bacterial exopeptidase dimerisation domain"/>
    <property type="match status" value="1"/>
</dbReference>
<dbReference type="Pfam" id="PF07687">
    <property type="entry name" value="M20_dimer"/>
    <property type="match status" value="1"/>
</dbReference>
<dbReference type="Pfam" id="PF01546">
    <property type="entry name" value="Peptidase_M20"/>
    <property type="match status" value="1"/>
</dbReference>
<dbReference type="RefSeq" id="WP_160895416.1">
    <property type="nucleotide sequence ID" value="NZ_WUMU01000017.1"/>
</dbReference>
<feature type="binding site" evidence="3">
    <location>
        <position position="194"/>
    </location>
    <ligand>
        <name>Zn(2+)</name>
        <dbReference type="ChEBI" id="CHEBI:29105"/>
        <label>1</label>
    </ligand>
</feature>
<dbReference type="InterPro" id="IPR036264">
    <property type="entry name" value="Bact_exopeptidase_dim_dom"/>
</dbReference>